<evidence type="ECO:0000256" key="2">
    <source>
        <dbReference type="ARBA" id="ARBA00022695"/>
    </source>
</evidence>
<protein>
    <recommendedName>
        <fullName evidence="8">Reverse transcriptase RNase H-like domain-containing protein</fullName>
    </recommendedName>
</protein>
<evidence type="ECO:0000256" key="4">
    <source>
        <dbReference type="ARBA" id="ARBA00022759"/>
    </source>
</evidence>
<evidence type="ECO:0000313" key="9">
    <source>
        <dbReference type="EMBL" id="KAK3034954.1"/>
    </source>
</evidence>
<evidence type="ECO:0000256" key="3">
    <source>
        <dbReference type="ARBA" id="ARBA00022722"/>
    </source>
</evidence>
<keyword evidence="2" id="KW-0548">Nucleotidyltransferase</keyword>
<dbReference type="GO" id="GO:0016787">
    <property type="term" value="F:hydrolase activity"/>
    <property type="evidence" value="ECO:0007669"/>
    <property type="project" value="UniProtKB-KW"/>
</dbReference>
<dbReference type="AlphaFoldDB" id="A0AA88WXV6"/>
<keyword evidence="4" id="KW-0255">Endonuclease</keyword>
<dbReference type="Pfam" id="PF17917">
    <property type="entry name" value="RT_RNaseH"/>
    <property type="match status" value="1"/>
</dbReference>
<dbReference type="PANTHER" id="PTHR48475:SF2">
    <property type="entry name" value="RIBONUCLEASE H"/>
    <property type="match status" value="1"/>
</dbReference>
<dbReference type="GO" id="GO:0004519">
    <property type="term" value="F:endonuclease activity"/>
    <property type="evidence" value="ECO:0007669"/>
    <property type="project" value="UniProtKB-KW"/>
</dbReference>
<dbReference type="GO" id="GO:0003964">
    <property type="term" value="F:RNA-directed DNA polymerase activity"/>
    <property type="evidence" value="ECO:0007669"/>
    <property type="project" value="UniProtKB-KW"/>
</dbReference>
<comment type="caution">
    <text evidence="9">The sequence shown here is derived from an EMBL/GenBank/DDBJ whole genome shotgun (WGS) entry which is preliminary data.</text>
</comment>
<dbReference type="SUPFAM" id="SSF56672">
    <property type="entry name" value="DNA/RNA polymerases"/>
    <property type="match status" value="1"/>
</dbReference>
<dbReference type="Proteomes" id="UP001188597">
    <property type="component" value="Unassembled WGS sequence"/>
</dbReference>
<keyword evidence="1" id="KW-0808">Transferase</keyword>
<evidence type="ECO:0000256" key="1">
    <source>
        <dbReference type="ARBA" id="ARBA00022679"/>
    </source>
</evidence>
<dbReference type="InterPro" id="IPR041373">
    <property type="entry name" value="RT_RNaseH"/>
</dbReference>
<evidence type="ECO:0000256" key="6">
    <source>
        <dbReference type="ARBA" id="ARBA00022918"/>
    </source>
</evidence>
<proteinExistence type="predicted"/>
<name>A0AA88WXV6_9ASTE</name>
<accession>A0AA88WXV6</accession>
<evidence type="ECO:0000256" key="5">
    <source>
        <dbReference type="ARBA" id="ARBA00022801"/>
    </source>
</evidence>
<sequence>MYGQPLNGRKNPNVPKTNRSADNEPSHTGDSVPRAVIGVELKEKMSYISDAKLNLEPLEKQDRPYVSKKAKAMRDAYAVRFDEISSQEPNSSLLDYDAADLWRQAPGVHDKKRRTRGTCETARDAHDYGSEGGRCEGQSSRVDFMVALVLQGAELRYPNAEKLTFALLIAMRKLRPYFQSQTIMVLTDKPLRQILHKPDLSARLVPWSIKLGEFDIQYKPCPSIKGQALSDFIVECTRPIEDEEPFLPDQAEAFTWTLFVDGSSIANKIGA</sequence>
<keyword evidence="10" id="KW-1185">Reference proteome</keyword>
<keyword evidence="5" id="KW-0378">Hydrolase</keyword>
<reference evidence="9" key="1">
    <citation type="submission" date="2022-12" db="EMBL/GenBank/DDBJ databases">
        <title>Draft genome assemblies for two species of Escallonia (Escalloniales).</title>
        <authorList>
            <person name="Chanderbali A."/>
            <person name="Dervinis C."/>
            <person name="Anghel I."/>
            <person name="Soltis D."/>
            <person name="Soltis P."/>
            <person name="Zapata F."/>
        </authorList>
    </citation>
    <scope>NUCLEOTIDE SEQUENCE</scope>
    <source>
        <strain evidence="9">UCBG64.0493</strain>
        <tissue evidence="9">Leaf</tissue>
    </source>
</reference>
<dbReference type="InterPro" id="IPR043502">
    <property type="entry name" value="DNA/RNA_pol_sf"/>
</dbReference>
<dbReference type="PANTHER" id="PTHR48475">
    <property type="entry name" value="RIBONUCLEASE H"/>
    <property type="match status" value="1"/>
</dbReference>
<evidence type="ECO:0000259" key="8">
    <source>
        <dbReference type="Pfam" id="PF17917"/>
    </source>
</evidence>
<feature type="region of interest" description="Disordered" evidence="7">
    <location>
        <begin position="1"/>
        <end position="34"/>
    </location>
</feature>
<dbReference type="EMBL" id="JAVXUP010000187">
    <property type="protein sequence ID" value="KAK3034954.1"/>
    <property type="molecule type" value="Genomic_DNA"/>
</dbReference>
<feature type="domain" description="Reverse transcriptase RNase H-like" evidence="8">
    <location>
        <begin position="147"/>
        <end position="214"/>
    </location>
</feature>
<keyword evidence="6" id="KW-0695">RNA-directed DNA polymerase</keyword>
<evidence type="ECO:0000313" key="10">
    <source>
        <dbReference type="Proteomes" id="UP001188597"/>
    </source>
</evidence>
<organism evidence="9 10">
    <name type="scientific">Escallonia herrerae</name>
    <dbReference type="NCBI Taxonomy" id="1293975"/>
    <lineage>
        <taxon>Eukaryota</taxon>
        <taxon>Viridiplantae</taxon>
        <taxon>Streptophyta</taxon>
        <taxon>Embryophyta</taxon>
        <taxon>Tracheophyta</taxon>
        <taxon>Spermatophyta</taxon>
        <taxon>Magnoliopsida</taxon>
        <taxon>eudicotyledons</taxon>
        <taxon>Gunneridae</taxon>
        <taxon>Pentapetalae</taxon>
        <taxon>asterids</taxon>
        <taxon>campanulids</taxon>
        <taxon>Escalloniales</taxon>
        <taxon>Escalloniaceae</taxon>
        <taxon>Escallonia</taxon>
    </lineage>
</organism>
<gene>
    <name evidence="9" type="ORF">RJ639_032354</name>
</gene>
<keyword evidence="3" id="KW-0540">Nuclease</keyword>
<evidence type="ECO:0000256" key="7">
    <source>
        <dbReference type="SAM" id="MobiDB-lite"/>
    </source>
</evidence>